<evidence type="ECO:0000256" key="2">
    <source>
        <dbReference type="ARBA" id="ARBA00022729"/>
    </source>
</evidence>
<proteinExistence type="predicted"/>
<dbReference type="OrthoDB" id="28322at2759"/>
<evidence type="ECO:0000256" key="4">
    <source>
        <dbReference type="ARBA" id="ARBA00023157"/>
    </source>
</evidence>
<dbReference type="GO" id="GO:0017177">
    <property type="term" value="C:glucosidase II complex"/>
    <property type="evidence" value="ECO:0007669"/>
    <property type="project" value="TreeGrafter"/>
</dbReference>
<evidence type="ECO:0000256" key="3">
    <source>
        <dbReference type="ARBA" id="ARBA00022824"/>
    </source>
</evidence>
<evidence type="ECO:0000313" key="8">
    <source>
        <dbReference type="Proteomes" id="UP000198211"/>
    </source>
</evidence>
<dbReference type="Proteomes" id="UP000198211">
    <property type="component" value="Unassembled WGS sequence"/>
</dbReference>
<dbReference type="PANTHER" id="PTHR12630">
    <property type="entry name" value="N-LINKED OLIGOSACCHARIDE PROCESSING"/>
    <property type="match status" value="1"/>
</dbReference>
<keyword evidence="4" id="KW-1015">Disulfide bond</keyword>
<keyword evidence="2 5" id="KW-0732">Signal</keyword>
<feature type="signal peptide" evidence="5">
    <location>
        <begin position="1"/>
        <end position="22"/>
    </location>
</feature>
<dbReference type="PANTHER" id="PTHR12630:SF1">
    <property type="entry name" value="GLUCOSIDASE 2 SUBUNIT BETA"/>
    <property type="match status" value="1"/>
</dbReference>
<keyword evidence="3" id="KW-0256">Endoplasmic reticulum</keyword>
<dbReference type="Gene3D" id="2.70.130.10">
    <property type="entry name" value="Mannose-6-phosphate receptor binding domain"/>
    <property type="match status" value="1"/>
</dbReference>
<dbReference type="InterPro" id="IPR036607">
    <property type="entry name" value="PRKCSH"/>
</dbReference>
<evidence type="ECO:0000313" key="7">
    <source>
        <dbReference type="EMBL" id="OWZ18886.1"/>
    </source>
</evidence>
<evidence type="ECO:0000256" key="5">
    <source>
        <dbReference type="SAM" id="SignalP"/>
    </source>
</evidence>
<dbReference type="InterPro" id="IPR039794">
    <property type="entry name" value="Gtb1-like"/>
</dbReference>
<dbReference type="SUPFAM" id="SSF50911">
    <property type="entry name" value="Mannose 6-phosphate receptor domain"/>
    <property type="match status" value="1"/>
</dbReference>
<dbReference type="InterPro" id="IPR044865">
    <property type="entry name" value="MRH_dom"/>
</dbReference>
<protein>
    <recommendedName>
        <fullName evidence="1">Glucosidase 2 subunit beta</fullName>
    </recommendedName>
</protein>
<feature type="domain" description="MRH" evidence="6">
    <location>
        <begin position="267"/>
        <end position="404"/>
    </location>
</feature>
<gene>
    <name evidence="7" type="ORF">PHMEG_0006960</name>
</gene>
<sequence length="432" mass="48563">MATRAVKRSLLAFLTSVIVAIACIIDESVDEDEDDEDEWDFMDDNAILELSKRQNNGEQAATNGIKEFCVDSLPLDRVDDDFCDCEDGSDEPNTSACSHVLLSSEKPPFGREFNCKADDKMVSLALMKDGLCDCCDGSDENEGVCRNTCAVEWQVRLKTLRERLDVVQRGQKVRKQYLMDAVDKVTQIKEDFERLAEQYQAGQRAFEDLQLQAQHNPQLRGQLEQSYNVLRRVQYVTYVQSRVAEPIAEPSTFSDAAWKPAFVELAGQCFSYTVDEKELKGGTPNVIPRKYDIVLCPFQNVSQTEPLYPSWTKAEHQTKGGVATTDGNEEVPRPIGLGVWNGWQDSIGFTRVQNYNHGEPCANGQEREARVELSCGVTNRVVSVEEREMCEYEIHLETPAACSKAEEDALQDEIAQVKAFPKDTKTTGHDEL</sequence>
<keyword evidence="8" id="KW-1185">Reference proteome</keyword>
<comment type="caution">
    <text evidence="7">The sequence shown here is derived from an EMBL/GenBank/DDBJ whole genome shotgun (WGS) entry which is preliminary data.</text>
</comment>
<dbReference type="Pfam" id="PF13015">
    <property type="entry name" value="PRKCSH_1"/>
    <property type="match status" value="1"/>
</dbReference>
<feature type="chain" id="PRO_5011991022" description="Glucosidase 2 subunit beta" evidence="5">
    <location>
        <begin position="23"/>
        <end position="432"/>
    </location>
</feature>
<organism evidence="7 8">
    <name type="scientific">Phytophthora megakarya</name>
    <dbReference type="NCBI Taxonomy" id="4795"/>
    <lineage>
        <taxon>Eukaryota</taxon>
        <taxon>Sar</taxon>
        <taxon>Stramenopiles</taxon>
        <taxon>Oomycota</taxon>
        <taxon>Peronosporomycetes</taxon>
        <taxon>Peronosporales</taxon>
        <taxon>Peronosporaceae</taxon>
        <taxon>Phytophthora</taxon>
    </lineage>
</organism>
<evidence type="ECO:0000259" key="6">
    <source>
        <dbReference type="PROSITE" id="PS51914"/>
    </source>
</evidence>
<dbReference type="STRING" id="4795.A0A225WMK5"/>
<dbReference type="PROSITE" id="PS51914">
    <property type="entry name" value="MRH"/>
    <property type="match status" value="1"/>
</dbReference>
<name>A0A225WMK5_9STRA</name>
<dbReference type="InterPro" id="IPR009011">
    <property type="entry name" value="Man6P_isomerase_rcpt-bd_dom_sf"/>
</dbReference>
<dbReference type="InterPro" id="IPR028146">
    <property type="entry name" value="PRKCSH_N"/>
</dbReference>
<evidence type="ECO:0000256" key="1">
    <source>
        <dbReference type="ARBA" id="ARBA00022387"/>
    </source>
</evidence>
<dbReference type="EMBL" id="NBNE01000522">
    <property type="protein sequence ID" value="OWZ18886.1"/>
    <property type="molecule type" value="Genomic_DNA"/>
</dbReference>
<dbReference type="GO" id="GO:0006491">
    <property type="term" value="P:N-glycan processing"/>
    <property type="evidence" value="ECO:0007669"/>
    <property type="project" value="TreeGrafter"/>
</dbReference>
<dbReference type="AlphaFoldDB" id="A0A225WMK5"/>
<dbReference type="Pfam" id="PF12999">
    <property type="entry name" value="PRKCSH-like"/>
    <property type="match status" value="1"/>
</dbReference>
<dbReference type="PROSITE" id="PS51257">
    <property type="entry name" value="PROKAR_LIPOPROTEIN"/>
    <property type="match status" value="1"/>
</dbReference>
<reference evidence="8" key="1">
    <citation type="submission" date="2017-03" db="EMBL/GenBank/DDBJ databases">
        <title>Phytopthora megakarya and P. palmivora, two closely related causual agents of cacao black pod achieved similar genome size and gene model numbers by different mechanisms.</title>
        <authorList>
            <person name="Ali S."/>
            <person name="Shao J."/>
            <person name="Larry D.J."/>
            <person name="Kronmiller B."/>
            <person name="Shen D."/>
            <person name="Strem M.D."/>
            <person name="Melnick R.L."/>
            <person name="Guiltinan M.J."/>
            <person name="Tyler B.M."/>
            <person name="Meinhardt L.W."/>
            <person name="Bailey B.A."/>
        </authorList>
    </citation>
    <scope>NUCLEOTIDE SEQUENCE [LARGE SCALE GENOMIC DNA]</scope>
    <source>
        <strain evidence="8">zdho120</strain>
    </source>
</reference>
<accession>A0A225WMK5</accession>